<gene>
    <name evidence="1" type="ORF">CH333_09390</name>
</gene>
<dbReference type="EMBL" id="NOZQ01000209">
    <property type="protein sequence ID" value="OYD14013.1"/>
    <property type="molecule type" value="Genomic_DNA"/>
</dbReference>
<dbReference type="InterPro" id="IPR045747">
    <property type="entry name" value="CRISPR-assoc_prot_Cas6_N_sf"/>
</dbReference>
<dbReference type="Proteomes" id="UP000215215">
    <property type="component" value="Unassembled WGS sequence"/>
</dbReference>
<organism evidence="1 2">
    <name type="scientific">candidate division WOR-3 bacterium JGI_Cruoil_03_44_89</name>
    <dbReference type="NCBI Taxonomy" id="1973748"/>
    <lineage>
        <taxon>Bacteria</taxon>
        <taxon>Bacteria division WOR-3</taxon>
    </lineage>
</organism>
<evidence type="ECO:0000313" key="2">
    <source>
        <dbReference type="Proteomes" id="UP000215215"/>
    </source>
</evidence>
<dbReference type="CDD" id="cd21140">
    <property type="entry name" value="Cas6_I-like"/>
    <property type="match status" value="1"/>
</dbReference>
<evidence type="ECO:0000313" key="1">
    <source>
        <dbReference type="EMBL" id="OYD14013.1"/>
    </source>
</evidence>
<protein>
    <submittedName>
        <fullName evidence="1">Uncharacterized protein</fullName>
    </submittedName>
</protein>
<comment type="caution">
    <text evidence="1">The sequence shown here is derived from an EMBL/GenBank/DDBJ whole genome shotgun (WGS) entry which is preliminary data.</text>
</comment>
<name>A0A235BNF6_UNCW3</name>
<dbReference type="Gene3D" id="3.30.70.1890">
    <property type="match status" value="1"/>
</dbReference>
<sequence>MHIAIEFEGENLLFPIEYNHIVQGFIYRNIDATLASFLHDKGFVSKGRSFKLFTFSRLLGR</sequence>
<dbReference type="AlphaFoldDB" id="A0A235BNF6"/>
<reference evidence="1 2" key="1">
    <citation type="submission" date="2017-07" db="EMBL/GenBank/DDBJ databases">
        <title>Recovery of genomes from metagenomes via a dereplication, aggregation, and scoring strategy.</title>
        <authorList>
            <person name="Sieber C.M."/>
            <person name="Probst A.J."/>
            <person name="Sharrar A."/>
            <person name="Thomas B.C."/>
            <person name="Hess M."/>
            <person name="Tringe S.G."/>
            <person name="Banfield J.F."/>
        </authorList>
    </citation>
    <scope>NUCLEOTIDE SEQUENCE [LARGE SCALE GENOMIC DNA]</scope>
    <source>
        <strain evidence="1">JGI_Cruoil_03_44_89</strain>
    </source>
</reference>
<proteinExistence type="predicted"/>
<accession>A0A235BNF6</accession>